<accession>D9QQX8</accession>
<dbReference type="InterPro" id="IPR024924">
    <property type="entry name" value="7-CO-7-deazaguanine_synth-like"/>
</dbReference>
<dbReference type="UniPathway" id="UPA00391"/>
<dbReference type="Gene3D" id="3.20.20.70">
    <property type="entry name" value="Aldolase class I"/>
    <property type="match status" value="1"/>
</dbReference>
<reference evidence="10 11" key="1">
    <citation type="journal article" date="2010" name="Stand. Genomic Sci.">
        <title>Complete genome sequence of Acetohalobium arabaticum type strain (Z-7288).</title>
        <authorList>
            <person name="Sikorski J."/>
            <person name="Lapidus A."/>
            <person name="Chertkov O."/>
            <person name="Lucas S."/>
            <person name="Copeland A."/>
            <person name="Glavina Del Rio T."/>
            <person name="Nolan M."/>
            <person name="Tice H."/>
            <person name="Cheng J.F."/>
            <person name="Han C."/>
            <person name="Brambilla E."/>
            <person name="Pitluck S."/>
            <person name="Liolios K."/>
            <person name="Ivanova N."/>
            <person name="Mavromatis K."/>
            <person name="Mikhailova N."/>
            <person name="Pati A."/>
            <person name="Bruce D."/>
            <person name="Detter C."/>
            <person name="Tapia R."/>
            <person name="Goodwin L."/>
            <person name="Chen A."/>
            <person name="Palaniappan K."/>
            <person name="Land M."/>
            <person name="Hauser L."/>
            <person name="Chang Y.J."/>
            <person name="Jeffries C.D."/>
            <person name="Rohde M."/>
            <person name="Goker M."/>
            <person name="Spring S."/>
            <person name="Woyke T."/>
            <person name="Bristow J."/>
            <person name="Eisen J.A."/>
            <person name="Markowitz V."/>
            <person name="Hugenholtz P."/>
            <person name="Kyrpides N.C."/>
            <person name="Klenk H.P."/>
        </authorList>
    </citation>
    <scope>NUCLEOTIDE SEQUENCE [LARGE SCALE GENOMIC DNA]</scope>
    <source>
        <strain evidence="11">ATCC 49924 / DSM 5501 / Z-7288</strain>
    </source>
</reference>
<dbReference type="InterPro" id="IPR007197">
    <property type="entry name" value="rSAM"/>
</dbReference>
<dbReference type="InterPro" id="IPR013785">
    <property type="entry name" value="Aldolase_TIM"/>
</dbReference>
<comment type="function">
    <text evidence="8">Catalyzes the complex heterocyclic radical-mediated conversion of 6-carboxy-5,6,7,8-tetrahydropterin (CPH4) to 7-carboxy-7-deazaguanine (CDG), a step common to the biosynthetic pathways of all 7-deazapurine-containing compounds.</text>
</comment>
<keyword evidence="6 8" id="KW-0411">Iron-sulfur</keyword>
<evidence type="ECO:0000313" key="11">
    <source>
        <dbReference type="Proteomes" id="UP000001661"/>
    </source>
</evidence>
<dbReference type="AlphaFoldDB" id="D9QQX8"/>
<keyword evidence="2 8" id="KW-0949">S-adenosyl-L-methionine</keyword>
<dbReference type="GO" id="GO:0008616">
    <property type="term" value="P:tRNA queuosine(34) biosynthetic process"/>
    <property type="evidence" value="ECO:0007669"/>
    <property type="project" value="UniProtKB-UniRule"/>
</dbReference>
<evidence type="ECO:0000256" key="8">
    <source>
        <dbReference type="HAMAP-Rule" id="MF_00917"/>
    </source>
</evidence>
<dbReference type="GO" id="GO:0051539">
    <property type="term" value="F:4 iron, 4 sulfur cluster binding"/>
    <property type="evidence" value="ECO:0007669"/>
    <property type="project" value="UniProtKB-UniRule"/>
</dbReference>
<comment type="cofactor">
    <cofactor evidence="8">
        <name>S-adenosyl-L-methionine</name>
        <dbReference type="ChEBI" id="CHEBI:59789"/>
    </cofactor>
    <text evidence="8">Binds 1 S-adenosyl-L-methionine per subunit.</text>
</comment>
<feature type="binding site" evidence="8">
    <location>
        <position position="43"/>
    </location>
    <ligand>
        <name>[4Fe-4S] cluster</name>
        <dbReference type="ChEBI" id="CHEBI:49883"/>
        <note>4Fe-4S-S-AdoMet</note>
    </ligand>
</feature>
<dbReference type="PIRSF" id="PIRSF000370">
    <property type="entry name" value="QueE"/>
    <property type="match status" value="1"/>
</dbReference>
<feature type="binding site" evidence="8">
    <location>
        <position position="32"/>
    </location>
    <ligand>
        <name>substrate</name>
    </ligand>
</feature>
<dbReference type="OrthoDB" id="9792276at2"/>
<dbReference type="EC" id="4.3.99.3" evidence="8"/>
<dbReference type="GO" id="GO:1904047">
    <property type="term" value="F:S-adenosyl-L-methionine binding"/>
    <property type="evidence" value="ECO:0007669"/>
    <property type="project" value="UniProtKB-UniRule"/>
</dbReference>
<dbReference type="CDD" id="cd01335">
    <property type="entry name" value="Radical_SAM"/>
    <property type="match status" value="1"/>
</dbReference>
<dbReference type="RefSeq" id="WP_013278364.1">
    <property type="nucleotide sequence ID" value="NC_014378.1"/>
</dbReference>
<evidence type="ECO:0000256" key="5">
    <source>
        <dbReference type="ARBA" id="ARBA00023004"/>
    </source>
</evidence>
<evidence type="ECO:0000256" key="1">
    <source>
        <dbReference type="ARBA" id="ARBA00022485"/>
    </source>
</evidence>
<dbReference type="PANTHER" id="PTHR42836">
    <property type="entry name" value="7-CARBOXY-7-DEAZAGUANINE SYNTHASE"/>
    <property type="match status" value="1"/>
</dbReference>
<evidence type="ECO:0000256" key="6">
    <source>
        <dbReference type="ARBA" id="ARBA00023014"/>
    </source>
</evidence>
<keyword evidence="7 8" id="KW-0456">Lyase</keyword>
<feature type="binding site" evidence="8">
    <location>
        <position position="36"/>
    </location>
    <ligand>
        <name>[4Fe-4S] cluster</name>
        <dbReference type="ChEBI" id="CHEBI:49883"/>
        <note>4Fe-4S-S-AdoMet</note>
    </ligand>
</feature>
<comment type="similarity">
    <text evidence="8">Belongs to the radical SAM superfamily. 7-carboxy-7-deazaguanine synthase family.</text>
</comment>
<comment type="cofactor">
    <cofactor evidence="8">
        <name>Mg(2+)</name>
        <dbReference type="ChEBI" id="CHEBI:18420"/>
    </cofactor>
</comment>
<dbReference type="STRING" id="574087.Acear_1409"/>
<comment type="cofactor">
    <cofactor evidence="8">
        <name>[4Fe-4S] cluster</name>
        <dbReference type="ChEBI" id="CHEBI:49883"/>
    </cofactor>
    <text evidence="8">Binds 1 [4Fe-4S] cluster. The cluster is coordinated with 3 cysteines and an exchangeable S-adenosyl-L-methionine.</text>
</comment>
<evidence type="ECO:0000259" key="9">
    <source>
        <dbReference type="PROSITE" id="PS51918"/>
    </source>
</evidence>
<dbReference type="SUPFAM" id="SSF102114">
    <property type="entry name" value="Radical SAM enzymes"/>
    <property type="match status" value="1"/>
</dbReference>
<feature type="binding site" evidence="8">
    <location>
        <position position="79"/>
    </location>
    <ligand>
        <name>S-adenosyl-L-methionine</name>
        <dbReference type="ChEBI" id="CHEBI:59789"/>
    </ligand>
</feature>
<evidence type="ECO:0000256" key="7">
    <source>
        <dbReference type="ARBA" id="ARBA00023239"/>
    </source>
</evidence>
<organism evidence="10 11">
    <name type="scientific">Acetohalobium arabaticum (strain ATCC 49924 / DSM 5501 / Z-7288)</name>
    <dbReference type="NCBI Taxonomy" id="574087"/>
    <lineage>
        <taxon>Bacteria</taxon>
        <taxon>Bacillati</taxon>
        <taxon>Bacillota</taxon>
        <taxon>Clostridia</taxon>
        <taxon>Halanaerobiales</taxon>
        <taxon>Halobacteroidaceae</taxon>
        <taxon>Acetohalobium</taxon>
    </lineage>
</organism>
<keyword evidence="5 8" id="KW-0408">Iron</keyword>
<evidence type="ECO:0000313" key="10">
    <source>
        <dbReference type="EMBL" id="ADL12919.1"/>
    </source>
</evidence>
<feature type="domain" description="Radical SAM core" evidence="9">
    <location>
        <begin position="23"/>
        <end position="235"/>
    </location>
</feature>
<dbReference type="InterPro" id="IPR058240">
    <property type="entry name" value="rSAM_sf"/>
</dbReference>
<dbReference type="Pfam" id="PF04055">
    <property type="entry name" value="Radical_SAM"/>
    <property type="match status" value="1"/>
</dbReference>
<evidence type="ECO:0000256" key="2">
    <source>
        <dbReference type="ARBA" id="ARBA00022691"/>
    </source>
</evidence>
<feature type="binding site" evidence="8">
    <location>
        <position position="77"/>
    </location>
    <ligand>
        <name>substrate</name>
    </ligand>
</feature>
<name>D9QQX8_ACEAZ</name>
<dbReference type="KEGG" id="aar:Acear_1409"/>
<dbReference type="HOGENOM" id="CLU_066739_2_0_9"/>
<keyword evidence="4 8" id="KW-0460">Magnesium</keyword>
<dbReference type="HAMAP" id="MF_00917">
    <property type="entry name" value="QueE"/>
    <property type="match status" value="1"/>
</dbReference>
<dbReference type="GO" id="GO:0000287">
    <property type="term" value="F:magnesium ion binding"/>
    <property type="evidence" value="ECO:0007669"/>
    <property type="project" value="UniProtKB-UniRule"/>
</dbReference>
<feature type="binding site" evidence="8">
    <location>
        <position position="45"/>
    </location>
    <ligand>
        <name>Mg(2+)</name>
        <dbReference type="ChEBI" id="CHEBI:18420"/>
    </ligand>
</feature>
<feature type="binding site" evidence="8">
    <location>
        <position position="40"/>
    </location>
    <ligand>
        <name>[4Fe-4S] cluster</name>
        <dbReference type="ChEBI" id="CHEBI:49883"/>
        <note>4Fe-4S-S-AdoMet</note>
    </ligand>
</feature>
<dbReference type="PANTHER" id="PTHR42836:SF1">
    <property type="entry name" value="7-CARBOXY-7-DEAZAGUANINE SYNTHASE"/>
    <property type="match status" value="1"/>
</dbReference>
<dbReference type="PROSITE" id="PS51918">
    <property type="entry name" value="RADICAL_SAM"/>
    <property type="match status" value="1"/>
</dbReference>
<comment type="catalytic activity">
    <reaction evidence="8">
        <text>6-carboxy-5,6,7,8-tetrahydropterin + H(+) = 7-carboxy-7-carbaguanine + NH4(+)</text>
        <dbReference type="Rhea" id="RHEA:27974"/>
        <dbReference type="ChEBI" id="CHEBI:15378"/>
        <dbReference type="ChEBI" id="CHEBI:28938"/>
        <dbReference type="ChEBI" id="CHEBI:61032"/>
        <dbReference type="ChEBI" id="CHEBI:61036"/>
        <dbReference type="EC" id="4.3.99.3"/>
    </reaction>
</comment>
<dbReference type="SFLD" id="SFLDS00029">
    <property type="entry name" value="Radical_SAM"/>
    <property type="match status" value="1"/>
</dbReference>
<evidence type="ECO:0000256" key="3">
    <source>
        <dbReference type="ARBA" id="ARBA00022723"/>
    </source>
</evidence>
<protein>
    <recommendedName>
        <fullName evidence="8">7-carboxy-7-deazaguanine synthase</fullName>
        <shortName evidence="8">CDG synthase</shortName>
        <ecNumber evidence="8">4.3.99.3</ecNumber>
    </recommendedName>
    <alternativeName>
        <fullName evidence="8">Queuosine biosynthesis protein QueE</fullName>
    </alternativeName>
</protein>
<feature type="binding site" evidence="8">
    <location>
        <begin position="42"/>
        <end position="44"/>
    </location>
    <ligand>
        <name>S-adenosyl-L-methionine</name>
        <dbReference type="ChEBI" id="CHEBI:59789"/>
    </ligand>
</feature>
<sequence length="240" mass="27505">MEMEGVKLPVVEIFNSISGEGISAGEIVTFVRVAGCNLRCDYCDTMYSYQDEEYELLTPQQIVNRINNFGTQQVICTGGEPLEEDKPKRYLPLYLAKQGFEVRIETNGSWSVYNQQELQKFGLDGEGINYTLDIKCPSSNMAEYNLFTNLEQLGLNDEIKFVVQDKSDIDYALKVIDDYKNELSKQEIVINFSPVFEELAPKKLVSILQEHQTYFAQFNLKVRLSIQLHKLIWDPEVTGV</sequence>
<comment type="subunit">
    <text evidence="8">Homodimer.</text>
</comment>
<dbReference type="EMBL" id="CP002105">
    <property type="protein sequence ID" value="ADL12919.1"/>
    <property type="molecule type" value="Genomic_DNA"/>
</dbReference>
<proteinExistence type="inferred from homology"/>
<keyword evidence="11" id="KW-1185">Reference proteome</keyword>
<keyword evidence="3 8" id="KW-0479">Metal-binding</keyword>
<dbReference type="Proteomes" id="UP000001661">
    <property type="component" value="Chromosome"/>
</dbReference>
<gene>
    <name evidence="8" type="primary">queE</name>
    <name evidence="10" type="ordered locus">Acear_1409</name>
</gene>
<keyword evidence="1 8" id="KW-0004">4Fe-4S</keyword>
<feature type="binding site" evidence="8">
    <location>
        <begin position="17"/>
        <end position="19"/>
    </location>
    <ligand>
        <name>substrate</name>
    </ligand>
</feature>
<dbReference type="eggNOG" id="COG0602">
    <property type="taxonomic scope" value="Bacteria"/>
</dbReference>
<keyword evidence="8" id="KW-0671">Queuosine biosynthesis</keyword>
<comment type="caution">
    <text evidence="8">Lacks conserved residue(s) required for the propagation of feature annotation.</text>
</comment>
<comment type="pathway">
    <text evidence="8">Purine metabolism; 7-cyano-7-deazaguanine biosynthesis.</text>
</comment>
<dbReference type="GO" id="GO:0016840">
    <property type="term" value="F:carbon-nitrogen lyase activity"/>
    <property type="evidence" value="ECO:0007669"/>
    <property type="project" value="UniProtKB-UniRule"/>
</dbReference>
<evidence type="ECO:0000256" key="4">
    <source>
        <dbReference type="ARBA" id="ARBA00022842"/>
    </source>
</evidence>